<dbReference type="GO" id="GO:0005829">
    <property type="term" value="C:cytosol"/>
    <property type="evidence" value="ECO:0007669"/>
    <property type="project" value="TreeGrafter"/>
</dbReference>
<feature type="domain" description="Gcp-like" evidence="1">
    <location>
        <begin position="48"/>
        <end position="244"/>
    </location>
</feature>
<dbReference type="OrthoDB" id="9784166at2"/>
<evidence type="ECO:0000259" key="1">
    <source>
        <dbReference type="Pfam" id="PF00814"/>
    </source>
</evidence>
<proteinExistence type="predicted"/>
<reference evidence="2 3" key="1">
    <citation type="submission" date="2016-02" db="EMBL/GenBank/DDBJ databases">
        <title>Draft genome sequence of Thermodesulfatator sp. S606.</title>
        <authorList>
            <person name="Lai Q."/>
            <person name="Cao J."/>
            <person name="Dupont S."/>
            <person name="Shao Z."/>
            <person name="Jebbar M."/>
            <person name="Alain K."/>
        </authorList>
    </citation>
    <scope>NUCLEOTIDE SEQUENCE [LARGE SCALE GENOMIC DNA]</scope>
    <source>
        <strain evidence="2 3">S606</strain>
    </source>
</reference>
<gene>
    <name evidence="2" type="ORF">TH606_02260</name>
</gene>
<evidence type="ECO:0000313" key="3">
    <source>
        <dbReference type="Proteomes" id="UP000076964"/>
    </source>
</evidence>
<dbReference type="InterPro" id="IPR043129">
    <property type="entry name" value="ATPase_NBD"/>
</dbReference>
<dbReference type="PANTHER" id="PTHR11735:SF11">
    <property type="entry name" value="TRNA THREONYLCARBAMOYLADENOSINE BIOSYNTHESIS PROTEIN TSAB"/>
    <property type="match status" value="1"/>
</dbReference>
<dbReference type="PANTHER" id="PTHR11735">
    <property type="entry name" value="TRNA N6-ADENOSINE THREONYLCARBAMOYLTRANSFERASE"/>
    <property type="match status" value="1"/>
</dbReference>
<name>A0A177E8L9_9BACT</name>
<organism evidence="2 3">
    <name type="scientific">Thermodesulfatator autotrophicus</name>
    <dbReference type="NCBI Taxonomy" id="1795632"/>
    <lineage>
        <taxon>Bacteria</taxon>
        <taxon>Pseudomonadati</taxon>
        <taxon>Thermodesulfobacteriota</taxon>
        <taxon>Thermodesulfobacteria</taxon>
        <taxon>Thermodesulfobacteriales</taxon>
        <taxon>Thermodesulfatatoraceae</taxon>
        <taxon>Thermodesulfatator</taxon>
    </lineage>
</organism>
<dbReference type="NCBIfam" id="TIGR03725">
    <property type="entry name" value="T6A_YeaZ"/>
    <property type="match status" value="1"/>
</dbReference>
<dbReference type="InterPro" id="IPR000905">
    <property type="entry name" value="Gcp-like_dom"/>
</dbReference>
<keyword evidence="3" id="KW-1185">Reference proteome</keyword>
<accession>A0A177E8L9</accession>
<protein>
    <recommendedName>
        <fullName evidence="1">Gcp-like domain-containing protein</fullName>
    </recommendedName>
</protein>
<dbReference type="EMBL" id="LSFI01000007">
    <property type="protein sequence ID" value="OAG28304.1"/>
    <property type="molecule type" value="Genomic_DNA"/>
</dbReference>
<dbReference type="CDD" id="cd24032">
    <property type="entry name" value="ASKHA_NBD_TsaB"/>
    <property type="match status" value="1"/>
</dbReference>
<dbReference type="InterPro" id="IPR022496">
    <property type="entry name" value="T6A_TsaB"/>
</dbReference>
<dbReference type="Gene3D" id="3.30.420.40">
    <property type="match status" value="2"/>
</dbReference>
<comment type="caution">
    <text evidence="2">The sequence shown here is derived from an EMBL/GenBank/DDBJ whole genome shotgun (WGS) entry which is preliminary data.</text>
</comment>
<dbReference type="STRING" id="1795632.TH606_02260"/>
<dbReference type="Proteomes" id="UP000076964">
    <property type="component" value="Unassembled WGS sequence"/>
</dbReference>
<sequence length="254" mass="27534">MACKTPFSAYHNQNMMAMKSESSLVLGIETASPCGGVAVVGEELLGEITLSSQETHSRRLMLAIDYLLKQLKLGLKDIAAIGIGLGPGSFTGLRIGLATAKGLHLASGLPLIGISTLKALAYSLVFSEKPVCAALDARRSQVYAAIYKPKDGHLEEIMPPALLSPEKLASRIKEPAYFVGDGAKTYFSLFKETLENKFLMAPPNLRHIRPANVAFLARRRYLNGKVDNPFRLLPIYLRPSEAELKKAKPGASKP</sequence>
<dbReference type="Pfam" id="PF00814">
    <property type="entry name" value="TsaD"/>
    <property type="match status" value="1"/>
</dbReference>
<evidence type="ECO:0000313" key="2">
    <source>
        <dbReference type="EMBL" id="OAG28304.1"/>
    </source>
</evidence>
<dbReference type="AlphaFoldDB" id="A0A177E8L9"/>
<dbReference type="GO" id="GO:0002949">
    <property type="term" value="P:tRNA threonylcarbamoyladenosine modification"/>
    <property type="evidence" value="ECO:0007669"/>
    <property type="project" value="InterPro"/>
</dbReference>
<dbReference type="SUPFAM" id="SSF53067">
    <property type="entry name" value="Actin-like ATPase domain"/>
    <property type="match status" value="2"/>
</dbReference>